<keyword evidence="11" id="KW-1185">Reference proteome</keyword>
<feature type="transmembrane region" description="Helical" evidence="8">
    <location>
        <begin position="248"/>
        <end position="265"/>
    </location>
</feature>
<comment type="subcellular location">
    <subcellularLocation>
        <location evidence="1">Cell inner membrane</location>
        <topology evidence="1">Multi-pass membrane protein</topology>
    </subcellularLocation>
</comment>
<dbReference type="RefSeq" id="WP_307280704.1">
    <property type="nucleotide sequence ID" value="NZ_JAUSVX010000014.1"/>
</dbReference>
<feature type="transmembrane region" description="Helical" evidence="8">
    <location>
        <begin position="145"/>
        <end position="166"/>
    </location>
</feature>
<dbReference type="InterPro" id="IPR026032">
    <property type="entry name" value="HcaT-like"/>
</dbReference>
<feature type="transmembrane region" description="Helical" evidence="8">
    <location>
        <begin position="272"/>
        <end position="291"/>
    </location>
</feature>
<evidence type="ECO:0000256" key="3">
    <source>
        <dbReference type="ARBA" id="ARBA00022475"/>
    </source>
</evidence>
<keyword evidence="6 8" id="KW-1133">Transmembrane helix</keyword>
<comment type="caution">
    <text evidence="10">The sequence shown here is derived from an EMBL/GenBank/DDBJ whole genome shotgun (WGS) entry which is preliminary data.</text>
</comment>
<feature type="transmembrane region" description="Helical" evidence="8">
    <location>
        <begin position="82"/>
        <end position="100"/>
    </location>
</feature>
<proteinExistence type="predicted"/>
<evidence type="ECO:0000259" key="9">
    <source>
        <dbReference type="Pfam" id="PF12832"/>
    </source>
</evidence>
<sequence>MTLSAPIDRHASRRAAWTTSATYALLLSGQGVYLPFFPIWLAHRGYDAREIGLLLAIPMLMRVFASAPFARIGDGRLGPRRTFLMMVCGMAFGYAGLPFMPEFWSLALMLTVASTFLAPTTPLLDTIVLDGVVQHGHDYGRIRQWGSLFWLLTAITMGKALTVLPAETIPPIMAILAALTALFGLALPDDRGTIRADAVRPERGDAPPRALFALFIAASACLQGAHSLLYSFATLIWQQRGFSSSEIGGLWAIGTITETALFLLGGNAAGRLGPYAMVAIGGAVGLLRWVLMGFDPGSGLTIGALQAMHALTFAAVHLGTMGWLNRFGGDRATRQGIVAAVVGAGLAGGTALAGVLYGSLGPHGYFAMAGVSAIGLALTAAAWSMERRGAA</sequence>
<evidence type="ECO:0000256" key="4">
    <source>
        <dbReference type="ARBA" id="ARBA00022519"/>
    </source>
</evidence>
<keyword evidence="5 8" id="KW-0812">Transmembrane</keyword>
<feature type="transmembrane region" description="Helical" evidence="8">
    <location>
        <begin position="336"/>
        <end position="358"/>
    </location>
</feature>
<keyword evidence="4" id="KW-0997">Cell inner membrane</keyword>
<feature type="domain" description="Major facilitator superfamily associated" evidence="9">
    <location>
        <begin position="17"/>
        <end position="366"/>
    </location>
</feature>
<feature type="transmembrane region" description="Helical" evidence="8">
    <location>
        <begin position="21"/>
        <end position="41"/>
    </location>
</feature>
<dbReference type="NCBIfam" id="NF037955">
    <property type="entry name" value="mfs"/>
    <property type="match status" value="1"/>
</dbReference>
<feature type="transmembrane region" description="Helical" evidence="8">
    <location>
        <begin position="172"/>
        <end position="189"/>
    </location>
</feature>
<dbReference type="PIRSF" id="PIRSF004925">
    <property type="entry name" value="HcaT"/>
    <property type="match status" value="1"/>
</dbReference>
<dbReference type="Proteomes" id="UP001242480">
    <property type="component" value="Unassembled WGS sequence"/>
</dbReference>
<dbReference type="SUPFAM" id="SSF103473">
    <property type="entry name" value="MFS general substrate transporter"/>
    <property type="match status" value="1"/>
</dbReference>
<protein>
    <submittedName>
        <fullName evidence="10">PPP family 3-phenylpropionic acid transporter</fullName>
    </submittedName>
</protein>
<keyword evidence="7 8" id="KW-0472">Membrane</keyword>
<evidence type="ECO:0000256" key="2">
    <source>
        <dbReference type="ARBA" id="ARBA00022448"/>
    </source>
</evidence>
<evidence type="ECO:0000256" key="5">
    <source>
        <dbReference type="ARBA" id="ARBA00022692"/>
    </source>
</evidence>
<dbReference type="Gene3D" id="1.20.1250.20">
    <property type="entry name" value="MFS general substrate transporter like domains"/>
    <property type="match status" value="2"/>
</dbReference>
<evidence type="ECO:0000256" key="6">
    <source>
        <dbReference type="ARBA" id="ARBA00022989"/>
    </source>
</evidence>
<gene>
    <name evidence="10" type="ORF">QO011_006055</name>
</gene>
<evidence type="ECO:0000256" key="1">
    <source>
        <dbReference type="ARBA" id="ARBA00004429"/>
    </source>
</evidence>
<feature type="transmembrane region" description="Helical" evidence="8">
    <location>
        <begin position="106"/>
        <end position="133"/>
    </location>
</feature>
<feature type="transmembrane region" description="Helical" evidence="8">
    <location>
        <begin position="210"/>
        <end position="236"/>
    </location>
</feature>
<dbReference type="InterPro" id="IPR024989">
    <property type="entry name" value="MFS_assoc_dom"/>
</dbReference>
<evidence type="ECO:0000313" key="11">
    <source>
        <dbReference type="Proteomes" id="UP001242480"/>
    </source>
</evidence>
<name>A0ABU0JFF7_9HYPH</name>
<organism evidence="10 11">
    <name type="scientific">Labrys wisconsinensis</name>
    <dbReference type="NCBI Taxonomy" id="425677"/>
    <lineage>
        <taxon>Bacteria</taxon>
        <taxon>Pseudomonadati</taxon>
        <taxon>Pseudomonadota</taxon>
        <taxon>Alphaproteobacteria</taxon>
        <taxon>Hyphomicrobiales</taxon>
        <taxon>Xanthobacteraceae</taxon>
        <taxon>Labrys</taxon>
    </lineage>
</organism>
<feature type="transmembrane region" description="Helical" evidence="8">
    <location>
        <begin position="364"/>
        <end position="385"/>
    </location>
</feature>
<dbReference type="PANTHER" id="PTHR23522:SF10">
    <property type="entry name" value="3-PHENYLPROPIONIC ACID TRANSPORTER-RELATED"/>
    <property type="match status" value="1"/>
</dbReference>
<dbReference type="EMBL" id="JAUSVX010000014">
    <property type="protein sequence ID" value="MDQ0473022.1"/>
    <property type="molecule type" value="Genomic_DNA"/>
</dbReference>
<dbReference type="PANTHER" id="PTHR23522">
    <property type="entry name" value="BLL5896 PROTEIN"/>
    <property type="match status" value="1"/>
</dbReference>
<evidence type="ECO:0000256" key="7">
    <source>
        <dbReference type="ARBA" id="ARBA00023136"/>
    </source>
</evidence>
<dbReference type="InterPro" id="IPR036259">
    <property type="entry name" value="MFS_trans_sf"/>
</dbReference>
<evidence type="ECO:0000256" key="8">
    <source>
        <dbReference type="SAM" id="Phobius"/>
    </source>
</evidence>
<feature type="transmembrane region" description="Helical" evidence="8">
    <location>
        <begin position="303"/>
        <end position="324"/>
    </location>
</feature>
<accession>A0ABU0JFF7</accession>
<keyword evidence="3" id="KW-1003">Cell membrane</keyword>
<evidence type="ECO:0000313" key="10">
    <source>
        <dbReference type="EMBL" id="MDQ0473022.1"/>
    </source>
</evidence>
<feature type="transmembrane region" description="Helical" evidence="8">
    <location>
        <begin position="53"/>
        <end position="70"/>
    </location>
</feature>
<reference evidence="10 11" key="1">
    <citation type="submission" date="2023-07" db="EMBL/GenBank/DDBJ databases">
        <title>Genomic Encyclopedia of Type Strains, Phase IV (KMG-IV): sequencing the most valuable type-strain genomes for metagenomic binning, comparative biology and taxonomic classification.</title>
        <authorList>
            <person name="Goeker M."/>
        </authorList>
    </citation>
    <scope>NUCLEOTIDE SEQUENCE [LARGE SCALE GENOMIC DNA]</scope>
    <source>
        <strain evidence="10 11">DSM 19619</strain>
    </source>
</reference>
<keyword evidence="2" id="KW-0813">Transport</keyword>
<dbReference type="Pfam" id="PF12832">
    <property type="entry name" value="MFS_1_like"/>
    <property type="match status" value="1"/>
</dbReference>